<dbReference type="InterPro" id="IPR007391">
    <property type="entry name" value="Vancomycin_resist_VanW"/>
</dbReference>
<sequence length="580" mass="62239">MWLGVALLTTTALSLTVATRDEAGLPDGTTVAGVVLSGLTPHEAQLRLEAAELRAPQVTVRAGDQSWLVDGAQLGWRVDAAATVRELQAGLGSVLNRTVARLSGRGPSEGRLVVQIDPTLAKSKLDALTGPFQRAPQDAEIYFDSSARRYAWRADRSGVIFDTQQATNDFLGHPQQFELTVPFTVRHASFTSDEAQVVVGEGNRLMRPLSLKLVGSSRQLQLTPTQVANLYWVRPHGIELDHKTIAEAVDRTSRQVGQPALDARFVPQHGRLVPQKEQTGLVSAKSAAAMLRQAVMRPEVQNLTLPSETVLPSLTVDGLPDPAKLSVIGEGRSGYLGSSAQRVTNVNVAARKLSGYVVAPGEDFSFLSAIGRINADSGYASALVIAGGRTVEGVGGGVCQVSTTAFRALYSAGLPVVERHQHAYRVGWYNPQVGFEAAVYDPGLDLRMKNDTGGPLLIRAFNDPQKGQLVVRLYGVAQQRKVSVGPAVILSRTPAPAPQYVVNPHLAAGQRRQVDWAADGYNLYITRTITDAGGQHTEKLSTTYKPWRAVYEVGQAPVATPPPPWNTTKPPVSSKPTGQS</sequence>
<dbReference type="Proteomes" id="UP000010467">
    <property type="component" value="Chromosome"/>
</dbReference>
<feature type="region of interest" description="Disordered" evidence="1">
    <location>
        <begin position="556"/>
        <end position="580"/>
    </location>
</feature>
<organism evidence="2 3">
    <name type="scientific">Deinococcus peraridilitoris (strain DSM 19664 / LMG 22246 / CIP 109416 / KR-200)</name>
    <dbReference type="NCBI Taxonomy" id="937777"/>
    <lineage>
        <taxon>Bacteria</taxon>
        <taxon>Thermotogati</taxon>
        <taxon>Deinococcota</taxon>
        <taxon>Deinococci</taxon>
        <taxon>Deinococcales</taxon>
        <taxon>Deinococcaceae</taxon>
        <taxon>Deinococcus</taxon>
    </lineage>
</organism>
<dbReference type="PANTHER" id="PTHR35788:SF1">
    <property type="entry name" value="EXPORTED PROTEIN"/>
    <property type="match status" value="1"/>
</dbReference>
<dbReference type="KEGG" id="dpd:Deipe_3369"/>
<name>L0A4J3_DEIPD</name>
<dbReference type="InterPro" id="IPR052913">
    <property type="entry name" value="Glycopeptide_resist_protein"/>
</dbReference>
<dbReference type="STRING" id="937777.Deipe_3369"/>
<dbReference type="AlphaFoldDB" id="L0A4J3"/>
<dbReference type="Pfam" id="PF04294">
    <property type="entry name" value="VanW"/>
    <property type="match status" value="1"/>
</dbReference>
<protein>
    <submittedName>
        <fullName evidence="2">Putative vancomycin resistance protein</fullName>
    </submittedName>
</protein>
<gene>
    <name evidence="2" type="ordered locus">Deipe_3369</name>
</gene>
<keyword evidence="3" id="KW-1185">Reference proteome</keyword>
<evidence type="ECO:0000256" key="1">
    <source>
        <dbReference type="SAM" id="MobiDB-lite"/>
    </source>
</evidence>
<dbReference type="PANTHER" id="PTHR35788">
    <property type="entry name" value="EXPORTED PROTEIN-RELATED"/>
    <property type="match status" value="1"/>
</dbReference>
<dbReference type="HOGENOM" id="CLU_011572_1_0_0"/>
<evidence type="ECO:0000313" key="2">
    <source>
        <dbReference type="EMBL" id="AFZ68808.1"/>
    </source>
</evidence>
<accession>L0A4J3</accession>
<proteinExistence type="predicted"/>
<dbReference type="eggNOG" id="COG2720">
    <property type="taxonomic scope" value="Bacteria"/>
</dbReference>
<dbReference type="EMBL" id="CP003382">
    <property type="protein sequence ID" value="AFZ68808.1"/>
    <property type="molecule type" value="Genomic_DNA"/>
</dbReference>
<reference evidence="3" key="1">
    <citation type="submission" date="2012-03" db="EMBL/GenBank/DDBJ databases">
        <title>Complete sequence of chromosome of Deinococcus peraridilitoris DSM 19664.</title>
        <authorList>
            <person name="Lucas S."/>
            <person name="Copeland A."/>
            <person name="Lapidus A."/>
            <person name="Glavina del Rio T."/>
            <person name="Dalin E."/>
            <person name="Tice H."/>
            <person name="Bruce D."/>
            <person name="Goodwin L."/>
            <person name="Pitluck S."/>
            <person name="Peters L."/>
            <person name="Mikhailova N."/>
            <person name="Lu M."/>
            <person name="Kyrpides N."/>
            <person name="Mavromatis K."/>
            <person name="Ivanova N."/>
            <person name="Brettin T."/>
            <person name="Detter J.C."/>
            <person name="Han C."/>
            <person name="Larimer F."/>
            <person name="Land M."/>
            <person name="Hauser L."/>
            <person name="Markowitz V."/>
            <person name="Cheng J.-F."/>
            <person name="Hugenholtz P."/>
            <person name="Woyke T."/>
            <person name="Wu D."/>
            <person name="Pukall R."/>
            <person name="Steenblock K."/>
            <person name="Brambilla E."/>
            <person name="Klenk H.-P."/>
            <person name="Eisen J.A."/>
        </authorList>
    </citation>
    <scope>NUCLEOTIDE SEQUENCE [LARGE SCALE GENOMIC DNA]</scope>
    <source>
        <strain evidence="3">DSM 19664 / LMG 22246 / CIP 109416 / KR-200</strain>
    </source>
</reference>
<evidence type="ECO:0000313" key="3">
    <source>
        <dbReference type="Proteomes" id="UP000010467"/>
    </source>
</evidence>
<dbReference type="PATRIC" id="fig|937777.3.peg.3383"/>